<gene>
    <name evidence="1" type="ORF">H3BulkLitter161558_000002</name>
</gene>
<accession>A0A514DBQ7</accession>
<sequence>MYHVSNVTRFPIVKNGSYGGTEITLPLNIPTMNSFSAWMKPSMVKMECPHFQQTPRLALHTRLTMEHKRKTTRTVTHMIAFDSMKTHNNGSMPVMFKPGKVKDFVYSLPKLAKTKHYLVQTNFVCLVPALTSSLYSTECILEDLKLSV</sequence>
<dbReference type="EMBL" id="MN035960">
    <property type="protein sequence ID" value="QDH91036.1"/>
    <property type="molecule type" value="Genomic_RNA"/>
</dbReference>
<name>A0A514DBQ7_9VIRU</name>
<proteinExistence type="predicted"/>
<protein>
    <submittedName>
        <fullName evidence="1">Uncharacterized protein</fullName>
    </submittedName>
</protein>
<organism evidence="1">
    <name type="scientific">Picornavirales sp</name>
    <dbReference type="NCBI Taxonomy" id="1955153"/>
    <lineage>
        <taxon>Viruses</taxon>
        <taxon>Riboviria</taxon>
        <taxon>Orthornavirae</taxon>
        <taxon>Pisuviricota</taxon>
        <taxon>Pisoniviricetes</taxon>
        <taxon>Picornavirales</taxon>
    </lineage>
</organism>
<reference evidence="1" key="1">
    <citation type="submission" date="2019-05" db="EMBL/GenBank/DDBJ databases">
        <title>Metatranscriptomic reconstruction reveals RNA viruses with the potential to shape carbon cycling in soil.</title>
        <authorList>
            <person name="Starr E.P."/>
            <person name="Nuccio E."/>
            <person name="Pett-Ridge J."/>
            <person name="Banfield J.F."/>
            <person name="Firestone M.K."/>
        </authorList>
    </citation>
    <scope>NUCLEOTIDE SEQUENCE</scope>
    <source>
        <strain evidence="1">H3_Bulk_Litter_16_1558</strain>
    </source>
</reference>
<evidence type="ECO:0000313" key="1">
    <source>
        <dbReference type="EMBL" id="QDH91036.1"/>
    </source>
</evidence>